<keyword evidence="8" id="KW-0594">Phospholipid biosynthesis</keyword>
<keyword evidence="2" id="KW-0444">Lipid biosynthesis</keyword>
<dbReference type="Proteomes" id="UP000008467">
    <property type="component" value="Chromosome"/>
</dbReference>
<keyword evidence="12" id="KW-1185">Reference proteome</keyword>
<gene>
    <name evidence="11" type="ordered locus">Clole_1988</name>
</gene>
<protein>
    <submittedName>
        <fullName evidence="11">Uncharacterized protein</fullName>
    </submittedName>
</protein>
<feature type="transmembrane region" description="Helical" evidence="10">
    <location>
        <begin position="161"/>
        <end position="182"/>
    </location>
</feature>
<evidence type="ECO:0000256" key="2">
    <source>
        <dbReference type="ARBA" id="ARBA00022516"/>
    </source>
</evidence>
<feature type="transmembrane region" description="Helical" evidence="10">
    <location>
        <begin position="81"/>
        <end position="100"/>
    </location>
</feature>
<dbReference type="InterPro" id="IPR003811">
    <property type="entry name" value="G3P_acylTferase_PlsY"/>
</dbReference>
<feature type="transmembrane region" description="Helical" evidence="10">
    <location>
        <begin position="53"/>
        <end position="75"/>
    </location>
</feature>
<dbReference type="GO" id="GO:0043772">
    <property type="term" value="F:acyl-phosphate glycerol-3-phosphate acyltransferase activity"/>
    <property type="evidence" value="ECO:0007669"/>
    <property type="project" value="InterPro"/>
</dbReference>
<keyword evidence="7 10" id="KW-0472">Membrane</keyword>
<dbReference type="GO" id="GO:0008654">
    <property type="term" value="P:phospholipid biosynthetic process"/>
    <property type="evidence" value="ECO:0007669"/>
    <property type="project" value="UniProtKB-KW"/>
</dbReference>
<evidence type="ECO:0000256" key="9">
    <source>
        <dbReference type="ARBA" id="ARBA00023264"/>
    </source>
</evidence>
<dbReference type="eggNOG" id="COG0344">
    <property type="taxonomic scope" value="Bacteria"/>
</dbReference>
<dbReference type="STRING" id="642492.Clole_1988"/>
<evidence type="ECO:0000256" key="10">
    <source>
        <dbReference type="SAM" id="Phobius"/>
    </source>
</evidence>
<evidence type="ECO:0000256" key="1">
    <source>
        <dbReference type="ARBA" id="ARBA00022475"/>
    </source>
</evidence>
<keyword evidence="9" id="KW-1208">Phospholipid metabolism</keyword>
<accession>F2JPP4</accession>
<organism evidence="11 12">
    <name type="scientific">Cellulosilyticum lentocellum (strain ATCC 49066 / DSM 5427 / NCIMB 11756 / RHM5)</name>
    <name type="common">Clostridium lentocellum</name>
    <dbReference type="NCBI Taxonomy" id="642492"/>
    <lineage>
        <taxon>Bacteria</taxon>
        <taxon>Bacillati</taxon>
        <taxon>Bacillota</taxon>
        <taxon>Clostridia</taxon>
        <taxon>Lachnospirales</taxon>
        <taxon>Cellulosilyticaceae</taxon>
        <taxon>Cellulosilyticum</taxon>
    </lineage>
</organism>
<name>F2JPP4_CELLD</name>
<dbReference type="AlphaFoldDB" id="F2JPP4"/>
<feature type="transmembrane region" description="Helical" evidence="10">
    <location>
        <begin position="6"/>
        <end position="24"/>
    </location>
</feature>
<evidence type="ECO:0000256" key="8">
    <source>
        <dbReference type="ARBA" id="ARBA00023209"/>
    </source>
</evidence>
<sequence>MIVELWMVIIGVLSGAVMYSYYIPKWILKKDIRKNTTDENPGGYNAYSAHKGIGLVCILLDMLKGFIPVYLLVKIKGIETPWITLMVLAPILGHAFTPFLKGKGGKALSTAAGSMLGLTPASSLGILLVTMAIFFSFVLIIDPFASRVVGVMLVFNIVTMLFRLANLWLTIASWGITGILWYKQLQVRDPRRAVVYWWFSKNANNHYRELS</sequence>
<proteinExistence type="predicted"/>
<evidence type="ECO:0000256" key="5">
    <source>
        <dbReference type="ARBA" id="ARBA00022989"/>
    </source>
</evidence>
<dbReference type="KEGG" id="cle:Clole_1988"/>
<dbReference type="HOGENOM" id="CLU_081254_7_1_9"/>
<dbReference type="SMART" id="SM01207">
    <property type="entry name" value="G3P_acyltransf"/>
    <property type="match status" value="1"/>
</dbReference>
<evidence type="ECO:0000256" key="4">
    <source>
        <dbReference type="ARBA" id="ARBA00022692"/>
    </source>
</evidence>
<feature type="transmembrane region" description="Helical" evidence="10">
    <location>
        <begin position="121"/>
        <end position="141"/>
    </location>
</feature>
<dbReference type="PANTHER" id="PTHR30309:SF1">
    <property type="entry name" value="GLYCEROL-3-PHOSPHATE ACYLTRANSFERASE 1"/>
    <property type="match status" value="1"/>
</dbReference>
<dbReference type="PANTHER" id="PTHR30309">
    <property type="entry name" value="INNER MEMBRANE PROTEIN YGIH"/>
    <property type="match status" value="1"/>
</dbReference>
<keyword evidence="5 10" id="KW-1133">Transmembrane helix</keyword>
<evidence type="ECO:0000313" key="12">
    <source>
        <dbReference type="Proteomes" id="UP000008467"/>
    </source>
</evidence>
<keyword evidence="4 10" id="KW-0812">Transmembrane</keyword>
<evidence type="ECO:0000256" key="6">
    <source>
        <dbReference type="ARBA" id="ARBA00023098"/>
    </source>
</evidence>
<dbReference type="GO" id="GO:0005886">
    <property type="term" value="C:plasma membrane"/>
    <property type="evidence" value="ECO:0007669"/>
    <property type="project" value="InterPro"/>
</dbReference>
<evidence type="ECO:0000256" key="7">
    <source>
        <dbReference type="ARBA" id="ARBA00023136"/>
    </source>
</evidence>
<evidence type="ECO:0000256" key="3">
    <source>
        <dbReference type="ARBA" id="ARBA00022679"/>
    </source>
</evidence>
<evidence type="ECO:0000313" key="11">
    <source>
        <dbReference type="EMBL" id="ADZ83704.1"/>
    </source>
</evidence>
<keyword evidence="1" id="KW-1003">Cell membrane</keyword>
<keyword evidence="6" id="KW-0443">Lipid metabolism</keyword>
<reference evidence="11 12" key="1">
    <citation type="journal article" date="2011" name="J. Bacteriol.">
        <title>Complete genome sequence of the cellulose-degrading bacterium Cellulosilyticum lentocellum.</title>
        <authorList>
            <consortium name="US DOE Joint Genome Institute"/>
            <person name="Miller D.A."/>
            <person name="Suen G."/>
            <person name="Bruce D."/>
            <person name="Copeland A."/>
            <person name="Cheng J.F."/>
            <person name="Detter C."/>
            <person name="Goodwin L.A."/>
            <person name="Han C.S."/>
            <person name="Hauser L.J."/>
            <person name="Land M.L."/>
            <person name="Lapidus A."/>
            <person name="Lucas S."/>
            <person name="Meincke L."/>
            <person name="Pitluck S."/>
            <person name="Tapia R."/>
            <person name="Teshima H."/>
            <person name="Woyke T."/>
            <person name="Fox B.G."/>
            <person name="Angert E.R."/>
            <person name="Currie C.R."/>
        </authorList>
    </citation>
    <scope>NUCLEOTIDE SEQUENCE [LARGE SCALE GENOMIC DNA]</scope>
    <source>
        <strain evidence="12">ATCC 49066 / DSM 5427 / NCIMB 11756 / RHM5</strain>
    </source>
</reference>
<dbReference type="EMBL" id="CP002582">
    <property type="protein sequence ID" value="ADZ83704.1"/>
    <property type="molecule type" value="Genomic_DNA"/>
</dbReference>
<dbReference type="RefSeq" id="WP_013656998.1">
    <property type="nucleotide sequence ID" value="NC_015275.1"/>
</dbReference>
<keyword evidence="3" id="KW-0808">Transferase</keyword>
<dbReference type="Pfam" id="PF02660">
    <property type="entry name" value="G3P_acyltransf"/>
    <property type="match status" value="1"/>
</dbReference>